<feature type="compositionally biased region" description="Polar residues" evidence="1">
    <location>
        <begin position="84"/>
        <end position="99"/>
    </location>
</feature>
<reference evidence="2 3" key="1">
    <citation type="submission" date="2015-06" db="EMBL/GenBank/DDBJ databases">
        <title>Survival trade-offs in plant roots during colonization by closely related pathogenic and mutualistic fungi.</title>
        <authorList>
            <person name="Hacquard S."/>
            <person name="Kracher B."/>
            <person name="Hiruma K."/>
            <person name="Weinman A."/>
            <person name="Muench P."/>
            <person name="Garrido Oter R."/>
            <person name="Ver Loren van Themaat E."/>
            <person name="Dallerey J.-F."/>
            <person name="Damm U."/>
            <person name="Henrissat B."/>
            <person name="Lespinet O."/>
            <person name="Thon M."/>
            <person name="Kemen E."/>
            <person name="McHardy A.C."/>
            <person name="Schulze-Lefert P."/>
            <person name="O'Connell R.J."/>
        </authorList>
    </citation>
    <scope>NUCLEOTIDE SEQUENCE [LARGE SCALE GENOMIC DNA]</scope>
    <source>
        <strain evidence="2 3">MAFF 238704</strain>
    </source>
</reference>
<name>A0A167BJY7_COLIC</name>
<proteinExistence type="predicted"/>
<organism evidence="2 3">
    <name type="scientific">Colletotrichum incanum</name>
    <name type="common">Soybean anthracnose fungus</name>
    <dbReference type="NCBI Taxonomy" id="1573173"/>
    <lineage>
        <taxon>Eukaryota</taxon>
        <taxon>Fungi</taxon>
        <taxon>Dikarya</taxon>
        <taxon>Ascomycota</taxon>
        <taxon>Pezizomycotina</taxon>
        <taxon>Sordariomycetes</taxon>
        <taxon>Hypocreomycetidae</taxon>
        <taxon>Glomerellales</taxon>
        <taxon>Glomerellaceae</taxon>
        <taxon>Colletotrichum</taxon>
        <taxon>Colletotrichum spaethianum species complex</taxon>
    </lineage>
</organism>
<protein>
    <submittedName>
        <fullName evidence="2">Uncharacterized protein</fullName>
    </submittedName>
</protein>
<dbReference type="AlphaFoldDB" id="A0A167BJY7"/>
<sequence>MVTETDEASRDGAACKVIIRSWFFKHLITDEMPIFNLPYQHNASLVLKVLEEYSHNASTTSTYTPEGDRRLPRPRTLSLVTYDPGTSSPDAQETPSSTPLHLYPAFQPLCS</sequence>
<evidence type="ECO:0000313" key="2">
    <source>
        <dbReference type="EMBL" id="KZL81427.1"/>
    </source>
</evidence>
<dbReference type="Proteomes" id="UP000076584">
    <property type="component" value="Unassembled WGS sequence"/>
</dbReference>
<evidence type="ECO:0000313" key="3">
    <source>
        <dbReference type="Proteomes" id="UP000076584"/>
    </source>
</evidence>
<feature type="region of interest" description="Disordered" evidence="1">
    <location>
        <begin position="79"/>
        <end position="100"/>
    </location>
</feature>
<evidence type="ECO:0000256" key="1">
    <source>
        <dbReference type="SAM" id="MobiDB-lite"/>
    </source>
</evidence>
<gene>
    <name evidence="2" type="ORF">CI238_12136</name>
</gene>
<accession>A0A167BJY7</accession>
<keyword evidence="3" id="KW-1185">Reference proteome</keyword>
<dbReference type="EMBL" id="LFIW01001664">
    <property type="protein sequence ID" value="KZL81427.1"/>
    <property type="molecule type" value="Genomic_DNA"/>
</dbReference>
<comment type="caution">
    <text evidence="2">The sequence shown here is derived from an EMBL/GenBank/DDBJ whole genome shotgun (WGS) entry which is preliminary data.</text>
</comment>